<evidence type="ECO:0000313" key="4">
    <source>
        <dbReference type="EMBL" id="KAF4460084.1"/>
    </source>
</evidence>
<dbReference type="InterPro" id="IPR012338">
    <property type="entry name" value="Beta-lactam/transpept-like"/>
</dbReference>
<dbReference type="EMBL" id="JAADYS010002021">
    <property type="protein sequence ID" value="KAF4460084.1"/>
    <property type="molecule type" value="Genomic_DNA"/>
</dbReference>
<organism evidence="4 5">
    <name type="scientific">Fusarium albosuccineum</name>
    <dbReference type="NCBI Taxonomy" id="1237068"/>
    <lineage>
        <taxon>Eukaryota</taxon>
        <taxon>Fungi</taxon>
        <taxon>Dikarya</taxon>
        <taxon>Ascomycota</taxon>
        <taxon>Pezizomycotina</taxon>
        <taxon>Sordariomycetes</taxon>
        <taxon>Hypocreomycetidae</taxon>
        <taxon>Hypocreales</taxon>
        <taxon>Nectriaceae</taxon>
        <taxon>Fusarium</taxon>
        <taxon>Fusarium decemcellulare species complex</taxon>
    </lineage>
</organism>
<dbReference type="Gene3D" id="3.40.710.10">
    <property type="entry name" value="DD-peptidase/beta-lactamase superfamily"/>
    <property type="match status" value="1"/>
</dbReference>
<comment type="caution">
    <text evidence="4">The sequence shown here is derived from an EMBL/GenBank/DDBJ whole genome shotgun (WGS) entry which is preliminary data.</text>
</comment>
<dbReference type="InterPro" id="IPR051478">
    <property type="entry name" value="Beta-lactamase-like_AB/R"/>
</dbReference>
<dbReference type="InterPro" id="IPR058664">
    <property type="entry name" value="ARB_00930-like_C"/>
</dbReference>
<name>A0A8H4L2L4_9HYPO</name>
<dbReference type="PANTHER" id="PTHR22935:SF95">
    <property type="entry name" value="BETA-LACTAMASE-LIKE 1-RELATED"/>
    <property type="match status" value="1"/>
</dbReference>
<evidence type="ECO:0000259" key="2">
    <source>
        <dbReference type="Pfam" id="PF00144"/>
    </source>
</evidence>
<accession>A0A8H4L2L4</accession>
<dbReference type="Pfam" id="PF00144">
    <property type="entry name" value="Beta-lactamase"/>
    <property type="match status" value="1"/>
</dbReference>
<dbReference type="Pfam" id="PF26335">
    <property type="entry name" value="ARB_00930_C"/>
    <property type="match status" value="1"/>
</dbReference>
<protein>
    <submittedName>
        <fullName evidence="4">Beta-lactamase 2</fullName>
    </submittedName>
</protein>
<evidence type="ECO:0000256" key="1">
    <source>
        <dbReference type="ARBA" id="ARBA00038473"/>
    </source>
</evidence>
<feature type="domain" description="Beta-lactamase-like ARB-00930-like C-terminal" evidence="3">
    <location>
        <begin position="247"/>
        <end position="399"/>
    </location>
</feature>
<comment type="similarity">
    <text evidence="1">Belongs to the beta-lactamase family.</text>
</comment>
<dbReference type="PANTHER" id="PTHR22935">
    <property type="entry name" value="PENICILLIN-BINDING PROTEIN"/>
    <property type="match status" value="1"/>
</dbReference>
<dbReference type="Proteomes" id="UP000554235">
    <property type="component" value="Unassembled WGS sequence"/>
</dbReference>
<dbReference type="SUPFAM" id="SSF56601">
    <property type="entry name" value="beta-lactamase/transpeptidase-like"/>
    <property type="match status" value="1"/>
</dbReference>
<dbReference type="InterPro" id="IPR001466">
    <property type="entry name" value="Beta-lactam-related"/>
</dbReference>
<gene>
    <name evidence="4" type="ORF">FALBO_13147</name>
</gene>
<dbReference type="AlphaFoldDB" id="A0A8H4L2L4"/>
<dbReference type="OrthoDB" id="10250282at2759"/>
<feature type="domain" description="Beta-lactamase-related" evidence="2">
    <location>
        <begin position="39"/>
        <end position="225"/>
    </location>
</feature>
<sequence length="401" mass="43987">MQPFGDWTRLGFPPDGKSINLNCTGITAQGPCPGSVFDERFGQRPPLYAPFSPNPVYSNIGWVLLGRVFDKVSGEPAHEFIQEAIWGPTGMNHTFATKPDDSLGFIPANDELWNVDIGFERAAGNYYSSINDLHAFGDAILKYKLLSPSKTRKWMKPATGTSSEGTFIGIPWEIFRSNKMTKEGCVVEIYTKGGDMFTYHSILGLIPDYDMVVTILVAGPQMNGGVVEDLFSGIIEELLPAVEQAGKEESKISHAGTYTDTATNSSLTLSLDDAPGFSVTDWTVRGVDIINTYLSIGLRPVFPTPQELVRFRLYPTNLVADGYSSWHTIATTGTVKEINNFNAKIVWPGTGCVTWGGVDRSAYQLLSQDHVVFKKTKGEDGKTATELELVGYGVTLKRQEV</sequence>
<reference evidence="4 5" key="1">
    <citation type="submission" date="2020-01" db="EMBL/GenBank/DDBJ databases">
        <title>Identification and distribution of gene clusters putatively required for synthesis of sphingolipid metabolism inhibitors in phylogenetically diverse species of the filamentous fungus Fusarium.</title>
        <authorList>
            <person name="Kim H.-S."/>
            <person name="Busman M."/>
            <person name="Brown D.W."/>
            <person name="Divon H."/>
            <person name="Uhlig S."/>
            <person name="Proctor R.H."/>
        </authorList>
    </citation>
    <scope>NUCLEOTIDE SEQUENCE [LARGE SCALE GENOMIC DNA]</scope>
    <source>
        <strain evidence="4 5">NRRL 20459</strain>
    </source>
</reference>
<evidence type="ECO:0000259" key="3">
    <source>
        <dbReference type="Pfam" id="PF26335"/>
    </source>
</evidence>
<keyword evidence="5" id="KW-1185">Reference proteome</keyword>
<evidence type="ECO:0000313" key="5">
    <source>
        <dbReference type="Proteomes" id="UP000554235"/>
    </source>
</evidence>
<proteinExistence type="inferred from homology"/>